<dbReference type="SMART" id="SM00862">
    <property type="entry name" value="Trans_reg_C"/>
    <property type="match status" value="1"/>
</dbReference>
<evidence type="ECO:0000259" key="11">
    <source>
        <dbReference type="PROSITE" id="PS51755"/>
    </source>
</evidence>
<dbReference type="OrthoDB" id="9802426at2"/>
<dbReference type="InterPro" id="IPR016032">
    <property type="entry name" value="Sig_transdc_resp-reg_C-effctor"/>
</dbReference>
<keyword evidence="13" id="KW-1185">Reference proteome</keyword>
<comment type="subcellular location">
    <subcellularLocation>
        <location evidence="1">Cytoplasm</location>
    </subcellularLocation>
</comment>
<reference evidence="12 13" key="1">
    <citation type="submission" date="2015-03" db="EMBL/GenBank/DDBJ databases">
        <title>Draft Genome Sequence of Burkholderia andropogonis type strain ICMP2807, isolated from Sorghum bicolor.</title>
        <authorList>
            <person name="Lopes-Santos L."/>
            <person name="Castro D.B."/>
            <person name="Ottoboni L.M."/>
            <person name="Park D."/>
            <person name="Weirc B.S."/>
            <person name="Destefano S.A."/>
        </authorList>
    </citation>
    <scope>NUCLEOTIDE SEQUENCE [LARGE SCALE GENOMIC DNA]</scope>
    <source>
        <strain evidence="12 13">ICMP2807</strain>
    </source>
</reference>
<evidence type="ECO:0000256" key="5">
    <source>
        <dbReference type="ARBA" id="ARBA00023015"/>
    </source>
</evidence>
<dbReference type="PROSITE" id="PS50110">
    <property type="entry name" value="RESPONSE_REGULATORY"/>
    <property type="match status" value="1"/>
</dbReference>
<sequence>MRILLVEDDDLIGSGLSVALQNQGYAVDWARDGSHARLSLDTTGYELIVLDLGLPKLAGLELLKAVRAAGNHTPVLILTAKDTPIDRVHGLNAGADDYVGKPFDLDEVIARCRALIRRAYRRGTEVISWRNLRVDTAAVTVHVQGEQIDVTAREFAILVYLLSNAGIAQKKSRIEESIYGWRDEIESNAIEVHIHGLRKKIGMDAIRTIRGVGYLMEQQ</sequence>
<dbReference type="PANTHER" id="PTHR48111">
    <property type="entry name" value="REGULATOR OF RPOS"/>
    <property type="match status" value="1"/>
</dbReference>
<evidence type="ECO:0000256" key="7">
    <source>
        <dbReference type="ARBA" id="ARBA00023163"/>
    </source>
</evidence>
<dbReference type="Pfam" id="PF00486">
    <property type="entry name" value="Trans_reg_C"/>
    <property type="match status" value="1"/>
</dbReference>
<dbReference type="GO" id="GO:0000976">
    <property type="term" value="F:transcription cis-regulatory region binding"/>
    <property type="evidence" value="ECO:0007669"/>
    <property type="project" value="TreeGrafter"/>
</dbReference>
<keyword evidence="3 8" id="KW-0597">Phosphoprotein</keyword>
<evidence type="ECO:0000313" key="12">
    <source>
        <dbReference type="EMBL" id="KKB65316.1"/>
    </source>
</evidence>
<keyword evidence="5" id="KW-0805">Transcription regulation</keyword>
<dbReference type="InterPro" id="IPR001867">
    <property type="entry name" value="OmpR/PhoB-type_DNA-bd"/>
</dbReference>
<dbReference type="PANTHER" id="PTHR48111:SF35">
    <property type="entry name" value="TRANSCRIPTIONAL REGULATORY PROTEIN QSEB"/>
    <property type="match status" value="1"/>
</dbReference>
<dbReference type="GO" id="GO:0032993">
    <property type="term" value="C:protein-DNA complex"/>
    <property type="evidence" value="ECO:0007669"/>
    <property type="project" value="TreeGrafter"/>
</dbReference>
<dbReference type="InterPro" id="IPR001789">
    <property type="entry name" value="Sig_transdc_resp-reg_receiver"/>
</dbReference>
<dbReference type="InterPro" id="IPR039420">
    <property type="entry name" value="WalR-like"/>
</dbReference>
<evidence type="ECO:0000259" key="10">
    <source>
        <dbReference type="PROSITE" id="PS50110"/>
    </source>
</evidence>
<keyword evidence="4" id="KW-0902">Two-component regulatory system</keyword>
<dbReference type="Gene3D" id="6.10.250.690">
    <property type="match status" value="1"/>
</dbReference>
<dbReference type="CDD" id="cd17624">
    <property type="entry name" value="REC_OmpR_PmrA-like"/>
    <property type="match status" value="1"/>
</dbReference>
<dbReference type="GO" id="GO:0006355">
    <property type="term" value="P:regulation of DNA-templated transcription"/>
    <property type="evidence" value="ECO:0007669"/>
    <property type="project" value="InterPro"/>
</dbReference>
<dbReference type="Proteomes" id="UP000033618">
    <property type="component" value="Unassembled WGS sequence"/>
</dbReference>
<dbReference type="STRING" id="28092.WM40_01595"/>
<keyword evidence="2" id="KW-0963">Cytoplasm</keyword>
<dbReference type="InterPro" id="IPR011006">
    <property type="entry name" value="CheY-like_superfamily"/>
</dbReference>
<evidence type="ECO:0000313" key="13">
    <source>
        <dbReference type="Proteomes" id="UP000033618"/>
    </source>
</evidence>
<feature type="domain" description="Response regulatory" evidence="10">
    <location>
        <begin position="2"/>
        <end position="116"/>
    </location>
</feature>
<dbReference type="Pfam" id="PF00072">
    <property type="entry name" value="Response_reg"/>
    <property type="match status" value="1"/>
</dbReference>
<evidence type="ECO:0000256" key="2">
    <source>
        <dbReference type="ARBA" id="ARBA00022490"/>
    </source>
</evidence>
<evidence type="ECO:0000256" key="9">
    <source>
        <dbReference type="PROSITE-ProRule" id="PRU01091"/>
    </source>
</evidence>
<dbReference type="SMART" id="SM00448">
    <property type="entry name" value="REC"/>
    <property type="match status" value="1"/>
</dbReference>
<feature type="modified residue" description="4-aspartylphosphate" evidence="8">
    <location>
        <position position="51"/>
    </location>
</feature>
<dbReference type="GO" id="GO:0000156">
    <property type="term" value="F:phosphorelay response regulator activity"/>
    <property type="evidence" value="ECO:0007669"/>
    <property type="project" value="TreeGrafter"/>
</dbReference>
<dbReference type="SUPFAM" id="SSF46894">
    <property type="entry name" value="C-terminal effector domain of the bipartite response regulators"/>
    <property type="match status" value="1"/>
</dbReference>
<dbReference type="Gene3D" id="3.40.50.2300">
    <property type="match status" value="1"/>
</dbReference>
<evidence type="ECO:0000256" key="8">
    <source>
        <dbReference type="PROSITE-ProRule" id="PRU00169"/>
    </source>
</evidence>
<dbReference type="PROSITE" id="PS51755">
    <property type="entry name" value="OMPR_PHOB"/>
    <property type="match status" value="1"/>
</dbReference>
<dbReference type="Gene3D" id="1.10.10.10">
    <property type="entry name" value="Winged helix-like DNA-binding domain superfamily/Winged helix DNA-binding domain"/>
    <property type="match status" value="1"/>
</dbReference>
<proteinExistence type="predicted"/>
<dbReference type="GO" id="GO:0005829">
    <property type="term" value="C:cytosol"/>
    <property type="evidence" value="ECO:0007669"/>
    <property type="project" value="TreeGrafter"/>
</dbReference>
<evidence type="ECO:0000256" key="6">
    <source>
        <dbReference type="ARBA" id="ARBA00023125"/>
    </source>
</evidence>
<keyword evidence="6 9" id="KW-0238">DNA-binding</keyword>
<comment type="caution">
    <text evidence="12">The sequence shown here is derived from an EMBL/GenBank/DDBJ whole genome shotgun (WGS) entry which is preliminary data.</text>
</comment>
<dbReference type="PATRIC" id="fig|28092.6.peg.369"/>
<organism evidence="12 13">
    <name type="scientific">Robbsia andropogonis</name>
    <dbReference type="NCBI Taxonomy" id="28092"/>
    <lineage>
        <taxon>Bacteria</taxon>
        <taxon>Pseudomonadati</taxon>
        <taxon>Pseudomonadota</taxon>
        <taxon>Betaproteobacteria</taxon>
        <taxon>Burkholderiales</taxon>
        <taxon>Burkholderiaceae</taxon>
        <taxon>Robbsia</taxon>
    </lineage>
</organism>
<dbReference type="CDD" id="cd00383">
    <property type="entry name" value="trans_reg_C"/>
    <property type="match status" value="1"/>
</dbReference>
<name>A0A0F5K5A6_9BURK</name>
<protein>
    <submittedName>
        <fullName evidence="12">Regulator</fullName>
    </submittedName>
</protein>
<gene>
    <name evidence="12" type="ORF">WM40_01595</name>
</gene>
<evidence type="ECO:0000256" key="4">
    <source>
        <dbReference type="ARBA" id="ARBA00023012"/>
    </source>
</evidence>
<feature type="domain" description="OmpR/PhoB-type" evidence="11">
    <location>
        <begin position="124"/>
        <end position="218"/>
    </location>
</feature>
<feature type="DNA-binding region" description="OmpR/PhoB-type" evidence="9">
    <location>
        <begin position="124"/>
        <end position="218"/>
    </location>
</feature>
<dbReference type="EMBL" id="LAQU01000001">
    <property type="protein sequence ID" value="KKB65316.1"/>
    <property type="molecule type" value="Genomic_DNA"/>
</dbReference>
<dbReference type="RefSeq" id="WP_024905519.1">
    <property type="nucleotide sequence ID" value="NZ_CADFGU010000010.1"/>
</dbReference>
<evidence type="ECO:0000256" key="3">
    <source>
        <dbReference type="ARBA" id="ARBA00022553"/>
    </source>
</evidence>
<accession>A0A0F5K5A6</accession>
<dbReference type="SUPFAM" id="SSF52172">
    <property type="entry name" value="CheY-like"/>
    <property type="match status" value="1"/>
</dbReference>
<dbReference type="AlphaFoldDB" id="A0A0F5K5A6"/>
<dbReference type="FunFam" id="3.40.50.2300:FF:000002">
    <property type="entry name" value="DNA-binding response regulator PhoP"/>
    <property type="match status" value="1"/>
</dbReference>
<dbReference type="InterPro" id="IPR036388">
    <property type="entry name" value="WH-like_DNA-bd_sf"/>
</dbReference>
<keyword evidence="7" id="KW-0804">Transcription</keyword>
<evidence type="ECO:0000256" key="1">
    <source>
        <dbReference type="ARBA" id="ARBA00004496"/>
    </source>
</evidence>